<feature type="domain" description="Periplasmic binding protein" evidence="5">
    <location>
        <begin position="50"/>
        <end position="313"/>
    </location>
</feature>
<dbReference type="InterPro" id="IPR028082">
    <property type="entry name" value="Peripla_BP_I"/>
</dbReference>
<dbReference type="CDD" id="cd01536">
    <property type="entry name" value="PBP1_ABC_sugar_binding-like"/>
    <property type="match status" value="1"/>
</dbReference>
<keyword evidence="3 4" id="KW-0732">Signal</keyword>
<dbReference type="Pfam" id="PF13407">
    <property type="entry name" value="Peripla_BP_4"/>
    <property type="match status" value="1"/>
</dbReference>
<dbReference type="PANTHER" id="PTHR46847">
    <property type="entry name" value="D-ALLOSE-BINDING PERIPLASMIC PROTEIN-RELATED"/>
    <property type="match status" value="1"/>
</dbReference>
<gene>
    <name evidence="6" type="ORF">H8S23_12200</name>
</gene>
<feature type="signal peptide" evidence="4">
    <location>
        <begin position="1"/>
        <end position="21"/>
    </location>
</feature>
<dbReference type="EMBL" id="JACONZ010000005">
    <property type="protein sequence ID" value="MBC5582269.1"/>
    <property type="molecule type" value="Genomic_DNA"/>
</dbReference>
<protein>
    <submittedName>
        <fullName evidence="6">Sugar ABC transporter substrate-binding protein</fullName>
    </submittedName>
</protein>
<comment type="caution">
    <text evidence="6">The sequence shown here is derived from an EMBL/GenBank/DDBJ whole genome shotgun (WGS) entry which is preliminary data.</text>
</comment>
<evidence type="ECO:0000313" key="7">
    <source>
        <dbReference type="Proteomes" id="UP000659630"/>
    </source>
</evidence>
<dbReference type="PANTHER" id="PTHR46847:SF1">
    <property type="entry name" value="D-ALLOSE-BINDING PERIPLASMIC PROTEIN-RELATED"/>
    <property type="match status" value="1"/>
</dbReference>
<dbReference type="SUPFAM" id="SSF53822">
    <property type="entry name" value="Periplasmic binding protein-like I"/>
    <property type="match status" value="1"/>
</dbReference>
<dbReference type="GO" id="GO:0030313">
    <property type="term" value="C:cell envelope"/>
    <property type="evidence" value="ECO:0007669"/>
    <property type="project" value="UniProtKB-SubCell"/>
</dbReference>
<sequence length="343" mass="35677">MKKILSLLLCAALVFSLAACGGSGSSSVSSSAGAAAGGSSASQGGEAPLIGYSLNSMDSTMKQMADFFEETAKAAGWEPVLLNANGDVSAELSNVESLINMGCKAVVIMGCDNEGSAPAVKACGDAGVPCIVAGRAINADEASYYTFVSGDHHLAGEVQAKFVNDYLAANPDTVLNVGFIYGQSGSSSVAARYQGFEDDCLSLPENEGRVNLVAEQYAEFDAEKAYNITTDMLSTHPEINCFVTQTDDQAGGIINAIKAQGLPVEDFLIVSIDCSSTGIDYLKSGELDATVLMAMRQLAVTAADYVQKALDGETVEKANPIPEYYQLATAENVDELLKANGMA</sequence>
<organism evidence="6 7">
    <name type="scientific">Anaerofilum hominis</name>
    <dbReference type="NCBI Taxonomy" id="2763016"/>
    <lineage>
        <taxon>Bacteria</taxon>
        <taxon>Bacillati</taxon>
        <taxon>Bacillota</taxon>
        <taxon>Clostridia</taxon>
        <taxon>Eubacteriales</taxon>
        <taxon>Oscillospiraceae</taxon>
        <taxon>Anaerofilum</taxon>
    </lineage>
</organism>
<feature type="chain" id="PRO_5039547206" evidence="4">
    <location>
        <begin position="22"/>
        <end position="343"/>
    </location>
</feature>
<evidence type="ECO:0000256" key="2">
    <source>
        <dbReference type="ARBA" id="ARBA00007639"/>
    </source>
</evidence>
<dbReference type="Proteomes" id="UP000659630">
    <property type="component" value="Unassembled WGS sequence"/>
</dbReference>
<evidence type="ECO:0000313" key="6">
    <source>
        <dbReference type="EMBL" id="MBC5582269.1"/>
    </source>
</evidence>
<reference evidence="6" key="1">
    <citation type="submission" date="2020-08" db="EMBL/GenBank/DDBJ databases">
        <title>Genome public.</title>
        <authorList>
            <person name="Liu C."/>
            <person name="Sun Q."/>
        </authorList>
    </citation>
    <scope>NUCLEOTIDE SEQUENCE</scope>
    <source>
        <strain evidence="6">BX8</strain>
    </source>
</reference>
<accession>A0A923L1R9</accession>
<evidence type="ECO:0000259" key="5">
    <source>
        <dbReference type="Pfam" id="PF13407"/>
    </source>
</evidence>
<dbReference type="InterPro" id="IPR025997">
    <property type="entry name" value="SBP_2_dom"/>
</dbReference>
<comment type="similarity">
    <text evidence="2">Belongs to the bacterial solute-binding protein 2 family.</text>
</comment>
<dbReference type="RefSeq" id="WP_186888634.1">
    <property type="nucleotide sequence ID" value="NZ_JACONZ010000005.1"/>
</dbReference>
<evidence type="ECO:0000256" key="4">
    <source>
        <dbReference type="SAM" id="SignalP"/>
    </source>
</evidence>
<dbReference type="GO" id="GO:0030246">
    <property type="term" value="F:carbohydrate binding"/>
    <property type="evidence" value="ECO:0007669"/>
    <property type="project" value="UniProtKB-ARBA"/>
</dbReference>
<keyword evidence="7" id="KW-1185">Reference proteome</keyword>
<comment type="subcellular location">
    <subcellularLocation>
        <location evidence="1">Cell envelope</location>
    </subcellularLocation>
</comment>
<dbReference type="Gene3D" id="3.40.50.2300">
    <property type="match status" value="2"/>
</dbReference>
<evidence type="ECO:0000256" key="3">
    <source>
        <dbReference type="ARBA" id="ARBA00022729"/>
    </source>
</evidence>
<dbReference type="PROSITE" id="PS51257">
    <property type="entry name" value="PROKAR_LIPOPROTEIN"/>
    <property type="match status" value="1"/>
</dbReference>
<evidence type="ECO:0000256" key="1">
    <source>
        <dbReference type="ARBA" id="ARBA00004196"/>
    </source>
</evidence>
<dbReference type="AlphaFoldDB" id="A0A923L1R9"/>
<name>A0A923L1R9_9FIRM</name>
<proteinExistence type="inferred from homology"/>